<keyword evidence="2" id="KW-1185">Reference proteome</keyword>
<sequence length="131" mass="14881">MKSGYVTFKNGEYILATKRGQYAIETSDDGYYLTDEGSALSRNKVLLLDVEKAAEISRKTGGRLIPLNTSKLVMTYGIKYGESGNYPTSPLIRALRAFDELEEEEILRFWGHEANKIAIILRKDWSKHTDE</sequence>
<dbReference type="RefSeq" id="WP_010078288.1">
    <property type="nucleotide sequence ID" value="NZ_AYYH01000027.1"/>
</dbReference>
<dbReference type="PATRIC" id="fig|1046596.6.peg.1163"/>
<evidence type="ECO:0000313" key="1">
    <source>
        <dbReference type="EMBL" id="KRN09360.1"/>
    </source>
</evidence>
<dbReference type="Proteomes" id="UP000050898">
    <property type="component" value="Unassembled WGS sequence"/>
</dbReference>
<reference evidence="1 2" key="1">
    <citation type="journal article" date="2015" name="Genome Announc.">
        <title>Expanding the biotechnology potential of lactobacilli through comparative genomics of 213 strains and associated genera.</title>
        <authorList>
            <person name="Sun Z."/>
            <person name="Harris H.M."/>
            <person name="McCann A."/>
            <person name="Guo C."/>
            <person name="Argimon S."/>
            <person name="Zhang W."/>
            <person name="Yang X."/>
            <person name="Jeffery I.B."/>
            <person name="Cooney J.C."/>
            <person name="Kagawa T.F."/>
            <person name="Liu W."/>
            <person name="Song Y."/>
            <person name="Salvetti E."/>
            <person name="Wrobel A."/>
            <person name="Rasinkangas P."/>
            <person name="Parkhill J."/>
            <person name="Rea M.C."/>
            <person name="O'Sullivan O."/>
            <person name="Ritari J."/>
            <person name="Douillard F.P."/>
            <person name="Paul Ross R."/>
            <person name="Yang R."/>
            <person name="Briner A.E."/>
            <person name="Felis G.E."/>
            <person name="de Vos W.M."/>
            <person name="Barrangou R."/>
            <person name="Klaenhammer T.R."/>
            <person name="Caufield P.W."/>
            <person name="Cui Y."/>
            <person name="Zhang H."/>
            <person name="O'Toole P.W."/>
        </authorList>
    </citation>
    <scope>NUCLEOTIDE SEQUENCE [LARGE SCALE GENOMIC DNA]</scope>
    <source>
        <strain evidence="1 2">DSM 20444</strain>
    </source>
</reference>
<dbReference type="EMBL" id="AYYH01000027">
    <property type="protein sequence ID" value="KRN09360.1"/>
    <property type="molecule type" value="Genomic_DNA"/>
</dbReference>
<protein>
    <submittedName>
        <fullName evidence="1">Uncharacterized protein</fullName>
    </submittedName>
</protein>
<evidence type="ECO:0000313" key="2">
    <source>
        <dbReference type="Proteomes" id="UP000050898"/>
    </source>
</evidence>
<accession>A0A0R2DZN0</accession>
<name>A0A0R2DZN0_9LACO</name>
<comment type="caution">
    <text evidence="1">The sequence shown here is derived from an EMBL/GenBank/DDBJ whole genome shotgun (WGS) entry which is preliminary data.</text>
</comment>
<dbReference type="AlphaFoldDB" id="A0A0R2DZN0"/>
<gene>
    <name evidence="1" type="ORF">FD00_GL001083</name>
</gene>
<proteinExistence type="predicted"/>
<organism evidence="1 2">
    <name type="scientific">Liquorilactobacillus mali KCTC 3596 = DSM 20444</name>
    <dbReference type="NCBI Taxonomy" id="1046596"/>
    <lineage>
        <taxon>Bacteria</taxon>
        <taxon>Bacillati</taxon>
        <taxon>Bacillota</taxon>
        <taxon>Bacilli</taxon>
        <taxon>Lactobacillales</taxon>
        <taxon>Lactobacillaceae</taxon>
        <taxon>Liquorilactobacillus</taxon>
    </lineage>
</organism>